<dbReference type="EMBL" id="LKAM01000007">
    <property type="protein sequence ID" value="KUM47282.1"/>
    <property type="molecule type" value="Genomic_DNA"/>
</dbReference>
<keyword evidence="1" id="KW-0496">Mitochondrion</keyword>
<protein>
    <submittedName>
        <fullName evidence="1">Uncharacterized protein</fullName>
    </submittedName>
</protein>
<gene>
    <name evidence="1" type="ORF">ABT39_MTgene5467</name>
</gene>
<reference evidence="1" key="1">
    <citation type="journal article" date="2015" name="Genome Biol. Evol.">
        <title>Organellar Genomes of White Spruce (Picea glauca): Assembly and Annotation.</title>
        <authorList>
            <person name="Jackman S.D."/>
            <person name="Warren R.L."/>
            <person name="Gibb E.A."/>
            <person name="Vandervalk B.P."/>
            <person name="Mohamadi H."/>
            <person name="Chu J."/>
            <person name="Raymond A."/>
            <person name="Pleasance S."/>
            <person name="Coope R."/>
            <person name="Wildung M.R."/>
            <person name="Ritland C.E."/>
            <person name="Bousquet J."/>
            <person name="Jones S.J."/>
            <person name="Bohlmann J."/>
            <person name="Birol I."/>
        </authorList>
    </citation>
    <scope>NUCLEOTIDE SEQUENCE [LARGE SCALE GENOMIC DNA]</scope>
    <source>
        <tissue evidence="1">Flushing bud</tissue>
    </source>
</reference>
<dbReference type="AlphaFoldDB" id="A0A101LXR6"/>
<geneLocation type="mitochondrion" evidence="1"/>
<organism evidence="1">
    <name type="scientific">Picea glauca</name>
    <name type="common">White spruce</name>
    <name type="synonym">Pinus glauca</name>
    <dbReference type="NCBI Taxonomy" id="3330"/>
    <lineage>
        <taxon>Eukaryota</taxon>
        <taxon>Viridiplantae</taxon>
        <taxon>Streptophyta</taxon>
        <taxon>Embryophyta</taxon>
        <taxon>Tracheophyta</taxon>
        <taxon>Spermatophyta</taxon>
        <taxon>Pinopsida</taxon>
        <taxon>Pinidae</taxon>
        <taxon>Conifers I</taxon>
        <taxon>Pinales</taxon>
        <taxon>Pinaceae</taxon>
        <taxon>Picea</taxon>
    </lineage>
</organism>
<sequence length="74" mass="8343">MLQCRRLADKQPTSRMPRCCCHHPETPIPVSLLHQPAPYTEISCYHHDADLCPKTSPSNAPAKPVSEAMIQIHR</sequence>
<comment type="caution">
    <text evidence="1">The sequence shown here is derived from an EMBL/GenBank/DDBJ whole genome shotgun (WGS) entry which is preliminary data.</text>
</comment>
<proteinExistence type="predicted"/>
<evidence type="ECO:0000313" key="1">
    <source>
        <dbReference type="EMBL" id="KUM47282.1"/>
    </source>
</evidence>
<accession>A0A101LXR6</accession>
<name>A0A101LXR6_PICGL</name>